<proteinExistence type="predicted"/>
<dbReference type="OrthoDB" id="2314742at2759"/>
<comment type="caution">
    <text evidence="3">The sequence shown here is derived from an EMBL/GenBank/DDBJ whole genome shotgun (WGS) entry which is preliminary data.</text>
</comment>
<dbReference type="STRING" id="94130.A0A2Z6RP54"/>
<evidence type="ECO:0000259" key="1">
    <source>
        <dbReference type="Pfam" id="PF01823"/>
    </source>
</evidence>
<gene>
    <name evidence="4" type="ORF">RCL2_002619800</name>
    <name evidence="3" type="ORF">RclHR1_00560001</name>
</gene>
<dbReference type="EMBL" id="BEXD01003937">
    <property type="protein sequence ID" value="GBC04274.1"/>
    <property type="molecule type" value="Genomic_DNA"/>
</dbReference>
<dbReference type="EMBL" id="BLAL01000285">
    <property type="protein sequence ID" value="GES99715.1"/>
    <property type="molecule type" value="Genomic_DNA"/>
</dbReference>
<dbReference type="InterPro" id="IPR020864">
    <property type="entry name" value="MACPF"/>
</dbReference>
<evidence type="ECO:0000313" key="5">
    <source>
        <dbReference type="Proteomes" id="UP000247702"/>
    </source>
</evidence>
<feature type="domain" description="DUF7431" evidence="2">
    <location>
        <begin position="372"/>
        <end position="647"/>
    </location>
</feature>
<accession>A0A2Z6RP54</accession>
<dbReference type="Pfam" id="PF01823">
    <property type="entry name" value="MACPF"/>
    <property type="match status" value="1"/>
</dbReference>
<reference evidence="4" key="2">
    <citation type="submission" date="2019-10" db="EMBL/GenBank/DDBJ databases">
        <title>Conservation and host-specific expression of non-tandemly repeated heterogenous ribosome RNA gene in arbuscular mycorrhizal fungi.</title>
        <authorList>
            <person name="Maeda T."/>
            <person name="Kobayashi Y."/>
            <person name="Nakagawa T."/>
            <person name="Ezawa T."/>
            <person name="Yamaguchi K."/>
            <person name="Bino T."/>
            <person name="Nishimoto Y."/>
            <person name="Shigenobu S."/>
            <person name="Kawaguchi M."/>
        </authorList>
    </citation>
    <scope>NUCLEOTIDE SEQUENCE</scope>
    <source>
        <strain evidence="4">HR1</strain>
    </source>
</reference>
<keyword evidence="5" id="KW-1185">Reference proteome</keyword>
<dbReference type="InterPro" id="IPR055854">
    <property type="entry name" value="DUF7431"/>
</dbReference>
<dbReference type="AlphaFoldDB" id="A0A2Z6RP54"/>
<organism evidence="3 5">
    <name type="scientific">Rhizophagus clarus</name>
    <dbReference type="NCBI Taxonomy" id="94130"/>
    <lineage>
        <taxon>Eukaryota</taxon>
        <taxon>Fungi</taxon>
        <taxon>Fungi incertae sedis</taxon>
        <taxon>Mucoromycota</taxon>
        <taxon>Glomeromycotina</taxon>
        <taxon>Glomeromycetes</taxon>
        <taxon>Glomerales</taxon>
        <taxon>Glomeraceae</taxon>
        <taxon>Rhizophagus</taxon>
    </lineage>
</organism>
<dbReference type="Pfam" id="PF24209">
    <property type="entry name" value="DUF7431"/>
    <property type="match status" value="1"/>
</dbReference>
<dbReference type="Proteomes" id="UP000247702">
    <property type="component" value="Unassembled WGS sequence"/>
</dbReference>
<protein>
    <submittedName>
        <fullName evidence="3">Uncharacterized protein</fullName>
    </submittedName>
</protein>
<name>A0A2Z6RP54_9GLOM</name>
<evidence type="ECO:0000313" key="4">
    <source>
        <dbReference type="EMBL" id="GES99715.1"/>
    </source>
</evidence>
<feature type="domain" description="MACPF" evidence="1">
    <location>
        <begin position="185"/>
        <end position="336"/>
    </location>
</feature>
<evidence type="ECO:0000313" key="3">
    <source>
        <dbReference type="EMBL" id="GBC04274.1"/>
    </source>
</evidence>
<reference evidence="3 5" key="1">
    <citation type="submission" date="2017-11" db="EMBL/GenBank/DDBJ databases">
        <title>The genome of Rhizophagus clarus HR1 reveals common genetic basis of auxotrophy among arbuscular mycorrhizal fungi.</title>
        <authorList>
            <person name="Kobayashi Y."/>
        </authorList>
    </citation>
    <scope>NUCLEOTIDE SEQUENCE [LARGE SCALE GENOMIC DNA]</scope>
    <source>
        <strain evidence="3 5">HR1</strain>
    </source>
</reference>
<evidence type="ECO:0000259" key="2">
    <source>
        <dbReference type="Pfam" id="PF24209"/>
    </source>
</evidence>
<sequence length="682" mass="78504">MGFALTYDAKKEIIIKIIPSHGTILALLNTANNLLITRQKLKDDYDINDTVLTFLKKHSKNTNENDNYGRLNGFAEVGPKDEEQIKLCTIIDEGILYIKCIDWKFLNEENKLDYGCSMTFDEIKKANKRAFIMKNCELKEIGAVGCEKGVVEFESMEERMKITNLFFTADINVDNFAKLGMSIGSMKNKKSNCGTSGSYHFMKHAKASLEFTKYLEPTPDFIKEVEDVVNSKDPVEGFMQITEEYGQFIPTKIILGGRAHFNEHITSSGYLTENSEEITINTNVAKVMEANVSSTSNYSKGKSAYQKFSCTKLIGGESPGSLENFNEEEWVKSLKEDYTKWSSIEFQNPISIFQPLSKDLRKKIIRSFGKRIHCSRIEEFDYHLEEFGRPKKFELKNIPSNIMKVIQNKATECNIFATVIDTTESKNDFFTCQVLCPPNGKPSLVIHCIQEKFKKRECRLRIGWMVVGYYTDDFNFILSDFNAQLKVLKSENISNNQTLINTELLNFQYDQYVSKVPPCLGIPVLTKLDSSNSSLVIGHHFFNAQEENKIGAYMFTYCSKDNNYVKLPDFNFYTLIISDYYNHKTYKIIPFEHPIMKKPYITLNNNVTYSSPKFISLYSTQKNNCGPMFLKQNCKKIKIKTLKCKCKCDFKNKPLVTLENHVKCSLLDPYNQEEMKVFYTNM</sequence>
<dbReference type="Proteomes" id="UP000615446">
    <property type="component" value="Unassembled WGS sequence"/>
</dbReference>